<dbReference type="KEGG" id="ebla:JGUZn3_06530"/>
<evidence type="ECO:0000313" key="1">
    <source>
        <dbReference type="EMBL" id="QNT77895.1"/>
    </source>
</evidence>
<reference evidence="1 2" key="1">
    <citation type="submission" date="2020-08" db="EMBL/GenBank/DDBJ databases">
        <title>Complete genome sequence of Entomobacter blattae G55GP.</title>
        <authorList>
            <person name="Poehlein A."/>
            <person name="Guzman J."/>
            <person name="Daniel R."/>
            <person name="Vilcinskas A."/>
        </authorList>
    </citation>
    <scope>NUCLEOTIDE SEQUENCE [LARGE SCALE GENOMIC DNA]</scope>
    <source>
        <strain evidence="1 2">G55GP</strain>
    </source>
</reference>
<sequence>MTLLFHPSLVSFAPQHNGFSLSYFLPFIKDPRMAPLIALVAAFADLEGTAFSQ</sequence>
<dbReference type="AlphaFoldDB" id="A0A7H1NQ35"/>
<protein>
    <submittedName>
        <fullName evidence="1">Uncharacterized protein</fullName>
    </submittedName>
</protein>
<accession>A0A7H1NQ35</accession>
<keyword evidence="2" id="KW-1185">Reference proteome</keyword>
<proteinExistence type="predicted"/>
<dbReference type="RefSeq" id="WP_203414294.1">
    <property type="nucleotide sequence ID" value="NZ_CP060244.1"/>
</dbReference>
<dbReference type="EMBL" id="CP060244">
    <property type="protein sequence ID" value="QNT77895.1"/>
    <property type="molecule type" value="Genomic_DNA"/>
</dbReference>
<name>A0A7H1NQ35_9PROT</name>
<organism evidence="1 2">
    <name type="scientific">Entomobacter blattae</name>
    <dbReference type="NCBI Taxonomy" id="2762277"/>
    <lineage>
        <taxon>Bacteria</taxon>
        <taxon>Pseudomonadati</taxon>
        <taxon>Pseudomonadota</taxon>
        <taxon>Alphaproteobacteria</taxon>
        <taxon>Acetobacterales</taxon>
        <taxon>Acetobacteraceae</taxon>
        <taxon>Entomobacter</taxon>
    </lineage>
</organism>
<gene>
    <name evidence="1" type="ORF">JGUZn3_06530</name>
</gene>
<evidence type="ECO:0000313" key="2">
    <source>
        <dbReference type="Proteomes" id="UP000516349"/>
    </source>
</evidence>
<dbReference type="Proteomes" id="UP000516349">
    <property type="component" value="Chromosome"/>
</dbReference>